<feature type="non-terminal residue" evidence="2">
    <location>
        <position position="56"/>
    </location>
</feature>
<dbReference type="PROSITE" id="PS00107">
    <property type="entry name" value="PROTEIN_KINASE_ATP"/>
    <property type="match status" value="1"/>
</dbReference>
<feature type="non-terminal residue" evidence="2">
    <location>
        <position position="1"/>
    </location>
</feature>
<dbReference type="GO" id="GO:0005524">
    <property type="term" value="F:ATP binding"/>
    <property type="evidence" value="ECO:0007669"/>
    <property type="project" value="UniProtKB-UniRule"/>
</dbReference>
<dbReference type="EMBL" id="CAJVPZ010026274">
    <property type="protein sequence ID" value="CAG8725170.1"/>
    <property type="molecule type" value="Genomic_DNA"/>
</dbReference>
<evidence type="ECO:0000313" key="3">
    <source>
        <dbReference type="Proteomes" id="UP000789396"/>
    </source>
</evidence>
<gene>
    <name evidence="2" type="ORF">RFULGI_LOCUS11735</name>
</gene>
<evidence type="ECO:0000256" key="1">
    <source>
        <dbReference type="PROSITE-ProRule" id="PRU10141"/>
    </source>
</evidence>
<dbReference type="AlphaFoldDB" id="A0A9N9NDS6"/>
<proteinExistence type="predicted"/>
<feature type="binding site" evidence="1">
    <location>
        <position position="39"/>
    </location>
    <ligand>
        <name>ATP</name>
        <dbReference type="ChEBI" id="CHEBI:30616"/>
    </ligand>
</feature>
<evidence type="ECO:0000313" key="2">
    <source>
        <dbReference type="EMBL" id="CAG8725170.1"/>
    </source>
</evidence>
<dbReference type="SUPFAM" id="SSF56112">
    <property type="entry name" value="Protein kinase-like (PK-like)"/>
    <property type="match status" value="1"/>
</dbReference>
<dbReference type="OrthoDB" id="2356065at2759"/>
<dbReference type="InterPro" id="IPR011009">
    <property type="entry name" value="Kinase-like_dom_sf"/>
</dbReference>
<keyword evidence="3" id="KW-1185">Reference proteome</keyword>
<dbReference type="Gene3D" id="3.30.200.20">
    <property type="entry name" value="Phosphorylase Kinase, domain 1"/>
    <property type="match status" value="1"/>
</dbReference>
<keyword evidence="1" id="KW-0547">Nucleotide-binding</keyword>
<sequence>YGLNEIPYNSLKNKRKLGCGGFGIVYQAELISLGHVAIKEVESETDEKAQKLFINE</sequence>
<organism evidence="2 3">
    <name type="scientific">Racocetra fulgida</name>
    <dbReference type="NCBI Taxonomy" id="60492"/>
    <lineage>
        <taxon>Eukaryota</taxon>
        <taxon>Fungi</taxon>
        <taxon>Fungi incertae sedis</taxon>
        <taxon>Mucoromycota</taxon>
        <taxon>Glomeromycotina</taxon>
        <taxon>Glomeromycetes</taxon>
        <taxon>Diversisporales</taxon>
        <taxon>Gigasporaceae</taxon>
        <taxon>Racocetra</taxon>
    </lineage>
</organism>
<comment type="caution">
    <text evidence="2">The sequence shown here is derived from an EMBL/GenBank/DDBJ whole genome shotgun (WGS) entry which is preliminary data.</text>
</comment>
<dbReference type="Proteomes" id="UP000789396">
    <property type="component" value="Unassembled WGS sequence"/>
</dbReference>
<accession>A0A9N9NDS6</accession>
<name>A0A9N9NDS6_9GLOM</name>
<protein>
    <submittedName>
        <fullName evidence="2">161_t:CDS:1</fullName>
    </submittedName>
</protein>
<dbReference type="InterPro" id="IPR017441">
    <property type="entry name" value="Protein_kinase_ATP_BS"/>
</dbReference>
<keyword evidence="1" id="KW-0067">ATP-binding</keyword>
<reference evidence="2" key="1">
    <citation type="submission" date="2021-06" db="EMBL/GenBank/DDBJ databases">
        <authorList>
            <person name="Kallberg Y."/>
            <person name="Tangrot J."/>
            <person name="Rosling A."/>
        </authorList>
    </citation>
    <scope>NUCLEOTIDE SEQUENCE</scope>
    <source>
        <strain evidence="2">IN212</strain>
    </source>
</reference>